<dbReference type="InterPro" id="IPR036890">
    <property type="entry name" value="HATPase_C_sf"/>
</dbReference>
<sequence>MTTPDGAGGAPYQHLETLPFALAVVRDSRIVYANTALLELLGFPREEVVGRLFELFSPQQQPFLAERHARRLRGEPVPDTYETVIRSSRGERRVELSISMKEPETWVMIRDRSGRVVHRQILQRVASLGASLPGLHDEEEVLRRVFEGLAELELSYGYLVPDGERVWLGHAFVATGTAAGEARLTGQHLVDVPGTWTPMLRQAWTEGSAHGEDFAWETAQFVGPDWAEPVRTHLRRVGPLRAVCVRIDQEGRPRALLALAADWLSEEELPSLHLFAAQVSAALEAARTISRLSTHNTALTALNCLAAVAATAAEPRAFFGPGTEEIIGLLHCTTVLVLLRNEKGDELELVWSQGATEESVQPFRRLPMRGTMSGKVIELGMPMVLQADDFSEPMREHLRRHGRATVAMVPLQVRSRMVGTLAITFSQHRLLSLMEQETLQAMGSHFAAAIESHRLLQQVRGRAEELARIHAELKHAQRQLVEHERLAALGELSAVVAHEVRNPLGAIFNALATLRRFVEPAAPSNTLVTILEEEANRLNRLVDDLLDFARPPAPELYPVPLSRLLEEAVRTATSGQSRIRVEWALQPDVPPVPVDERMMRQAFLNLALNAVQAMPQGGTLRVTAHRCSESPGAIVEFTDTGSGIPPELRERLFKPFFTTKATGTGLGLAIVQRTLDAHGGHILIESPPGGGTTFRLVLPLLPQVEAQAG</sequence>
<feature type="domain" description="Histidine kinase" evidence="9">
    <location>
        <begin position="495"/>
        <end position="702"/>
    </location>
</feature>
<dbReference type="EC" id="2.7.13.3" evidence="2"/>
<dbReference type="Gene3D" id="3.30.565.10">
    <property type="entry name" value="Histidine kinase-like ATPase, C-terminal domain"/>
    <property type="match status" value="1"/>
</dbReference>
<accession>A0ABT3ZVY9</accession>
<dbReference type="CDD" id="cd00082">
    <property type="entry name" value="HisKA"/>
    <property type="match status" value="1"/>
</dbReference>
<comment type="caution">
    <text evidence="11">The sequence shown here is derived from an EMBL/GenBank/DDBJ whole genome shotgun (WGS) entry which is preliminary data.</text>
</comment>
<dbReference type="SUPFAM" id="SSF55874">
    <property type="entry name" value="ATPase domain of HSP90 chaperone/DNA topoisomerase II/histidine kinase"/>
    <property type="match status" value="1"/>
</dbReference>
<organism evidence="11 12">
    <name type="scientific">Archangium lansingense</name>
    <dbReference type="NCBI Taxonomy" id="2995310"/>
    <lineage>
        <taxon>Bacteria</taxon>
        <taxon>Pseudomonadati</taxon>
        <taxon>Myxococcota</taxon>
        <taxon>Myxococcia</taxon>
        <taxon>Myxococcales</taxon>
        <taxon>Cystobacterineae</taxon>
        <taxon>Archangiaceae</taxon>
        <taxon>Archangium</taxon>
    </lineage>
</organism>
<evidence type="ECO:0000256" key="2">
    <source>
        <dbReference type="ARBA" id="ARBA00012438"/>
    </source>
</evidence>
<evidence type="ECO:0000256" key="3">
    <source>
        <dbReference type="ARBA" id="ARBA00022553"/>
    </source>
</evidence>
<dbReference type="SUPFAM" id="SSF55785">
    <property type="entry name" value="PYP-like sensor domain (PAS domain)"/>
    <property type="match status" value="1"/>
</dbReference>
<dbReference type="PROSITE" id="PS50109">
    <property type="entry name" value="HIS_KIN"/>
    <property type="match status" value="1"/>
</dbReference>
<keyword evidence="5" id="KW-0547">Nucleotide-binding</keyword>
<protein>
    <recommendedName>
        <fullName evidence="2">histidine kinase</fullName>
        <ecNumber evidence="2">2.7.13.3</ecNumber>
    </recommendedName>
</protein>
<dbReference type="CDD" id="cd00130">
    <property type="entry name" value="PAS"/>
    <property type="match status" value="1"/>
</dbReference>
<dbReference type="InterPro" id="IPR003018">
    <property type="entry name" value="GAF"/>
</dbReference>
<evidence type="ECO:0000259" key="10">
    <source>
        <dbReference type="PROSITE" id="PS50112"/>
    </source>
</evidence>
<dbReference type="InterPro" id="IPR003661">
    <property type="entry name" value="HisK_dim/P_dom"/>
</dbReference>
<dbReference type="Pfam" id="PF01590">
    <property type="entry name" value="GAF"/>
    <property type="match status" value="1"/>
</dbReference>
<dbReference type="InterPro" id="IPR029016">
    <property type="entry name" value="GAF-like_dom_sf"/>
</dbReference>
<proteinExistence type="predicted"/>
<dbReference type="RefSeq" id="WP_267532472.1">
    <property type="nucleotide sequence ID" value="NZ_JAPNKA010000001.1"/>
</dbReference>
<dbReference type="Proteomes" id="UP001207654">
    <property type="component" value="Unassembled WGS sequence"/>
</dbReference>
<dbReference type="GO" id="GO:0005524">
    <property type="term" value="F:ATP binding"/>
    <property type="evidence" value="ECO:0007669"/>
    <property type="project" value="UniProtKB-KW"/>
</dbReference>
<keyword evidence="8" id="KW-0902">Two-component regulatory system</keyword>
<dbReference type="SUPFAM" id="SSF55781">
    <property type="entry name" value="GAF domain-like"/>
    <property type="match status" value="1"/>
</dbReference>
<evidence type="ECO:0000259" key="9">
    <source>
        <dbReference type="PROSITE" id="PS50109"/>
    </source>
</evidence>
<evidence type="ECO:0000256" key="6">
    <source>
        <dbReference type="ARBA" id="ARBA00022777"/>
    </source>
</evidence>
<dbReference type="Gene3D" id="3.30.450.40">
    <property type="match status" value="1"/>
</dbReference>
<evidence type="ECO:0000256" key="7">
    <source>
        <dbReference type="ARBA" id="ARBA00022840"/>
    </source>
</evidence>
<dbReference type="InterPro" id="IPR000014">
    <property type="entry name" value="PAS"/>
</dbReference>
<name>A0ABT3ZVY9_9BACT</name>
<dbReference type="NCBIfam" id="TIGR00229">
    <property type="entry name" value="sensory_box"/>
    <property type="match status" value="1"/>
</dbReference>
<dbReference type="InterPro" id="IPR036097">
    <property type="entry name" value="HisK_dim/P_sf"/>
</dbReference>
<dbReference type="PRINTS" id="PR00344">
    <property type="entry name" value="BCTRLSENSOR"/>
</dbReference>
<dbReference type="SMART" id="SM00387">
    <property type="entry name" value="HATPase_c"/>
    <property type="match status" value="1"/>
</dbReference>
<dbReference type="PROSITE" id="PS50112">
    <property type="entry name" value="PAS"/>
    <property type="match status" value="1"/>
</dbReference>
<dbReference type="PANTHER" id="PTHR43065">
    <property type="entry name" value="SENSOR HISTIDINE KINASE"/>
    <property type="match status" value="1"/>
</dbReference>
<dbReference type="SMART" id="SM00065">
    <property type="entry name" value="GAF"/>
    <property type="match status" value="1"/>
</dbReference>
<dbReference type="Gene3D" id="3.30.450.20">
    <property type="entry name" value="PAS domain"/>
    <property type="match status" value="1"/>
</dbReference>
<feature type="domain" description="PAS" evidence="10">
    <location>
        <begin position="27"/>
        <end position="75"/>
    </location>
</feature>
<evidence type="ECO:0000256" key="4">
    <source>
        <dbReference type="ARBA" id="ARBA00022679"/>
    </source>
</evidence>
<dbReference type="Pfam" id="PF08448">
    <property type="entry name" value="PAS_4"/>
    <property type="match status" value="1"/>
</dbReference>
<keyword evidence="3" id="KW-0597">Phosphoprotein</keyword>
<dbReference type="InterPro" id="IPR004358">
    <property type="entry name" value="Sig_transdc_His_kin-like_C"/>
</dbReference>
<keyword evidence="6" id="KW-0418">Kinase</keyword>
<dbReference type="Gene3D" id="1.10.287.130">
    <property type="match status" value="1"/>
</dbReference>
<evidence type="ECO:0000256" key="1">
    <source>
        <dbReference type="ARBA" id="ARBA00000085"/>
    </source>
</evidence>
<keyword evidence="4" id="KW-0808">Transferase</keyword>
<keyword evidence="7 11" id="KW-0067">ATP-binding</keyword>
<dbReference type="EMBL" id="JAPNKA010000001">
    <property type="protein sequence ID" value="MCY1073466.1"/>
    <property type="molecule type" value="Genomic_DNA"/>
</dbReference>
<dbReference type="Pfam" id="PF02518">
    <property type="entry name" value="HATPase_c"/>
    <property type="match status" value="1"/>
</dbReference>
<dbReference type="Pfam" id="PF00512">
    <property type="entry name" value="HisKA"/>
    <property type="match status" value="1"/>
</dbReference>
<dbReference type="InterPro" id="IPR003594">
    <property type="entry name" value="HATPase_dom"/>
</dbReference>
<dbReference type="SMART" id="SM00388">
    <property type="entry name" value="HisKA"/>
    <property type="match status" value="1"/>
</dbReference>
<dbReference type="SMART" id="SM00091">
    <property type="entry name" value="PAS"/>
    <property type="match status" value="1"/>
</dbReference>
<dbReference type="InterPro" id="IPR035965">
    <property type="entry name" value="PAS-like_dom_sf"/>
</dbReference>
<dbReference type="InterPro" id="IPR013656">
    <property type="entry name" value="PAS_4"/>
</dbReference>
<dbReference type="InterPro" id="IPR005467">
    <property type="entry name" value="His_kinase_dom"/>
</dbReference>
<evidence type="ECO:0000256" key="5">
    <source>
        <dbReference type="ARBA" id="ARBA00022741"/>
    </source>
</evidence>
<gene>
    <name evidence="11" type="ORF">OV287_03130</name>
</gene>
<evidence type="ECO:0000313" key="11">
    <source>
        <dbReference type="EMBL" id="MCY1073466.1"/>
    </source>
</evidence>
<evidence type="ECO:0000256" key="8">
    <source>
        <dbReference type="ARBA" id="ARBA00023012"/>
    </source>
</evidence>
<reference evidence="11 12" key="1">
    <citation type="submission" date="2022-11" db="EMBL/GenBank/DDBJ databases">
        <title>Minimal conservation of predation-associated metabolite biosynthetic gene clusters underscores biosynthetic potential of Myxococcota including descriptions for ten novel species: Archangium lansinium sp. nov., Myxococcus landrumus sp. nov., Nannocystis bai.</title>
        <authorList>
            <person name="Ahearne A."/>
            <person name="Stevens C."/>
            <person name="Phillips K."/>
        </authorList>
    </citation>
    <scope>NUCLEOTIDE SEQUENCE [LARGE SCALE GENOMIC DNA]</scope>
    <source>
        <strain evidence="11 12">MIWBW</strain>
    </source>
</reference>
<comment type="catalytic activity">
    <reaction evidence="1">
        <text>ATP + protein L-histidine = ADP + protein N-phospho-L-histidine.</text>
        <dbReference type="EC" id="2.7.13.3"/>
    </reaction>
</comment>
<dbReference type="SUPFAM" id="SSF47384">
    <property type="entry name" value="Homodimeric domain of signal transducing histidine kinase"/>
    <property type="match status" value="1"/>
</dbReference>
<evidence type="ECO:0000313" key="12">
    <source>
        <dbReference type="Proteomes" id="UP001207654"/>
    </source>
</evidence>
<dbReference type="PANTHER" id="PTHR43065:SF10">
    <property type="entry name" value="PEROXIDE STRESS-ACTIVATED HISTIDINE KINASE MAK3"/>
    <property type="match status" value="1"/>
</dbReference>
<keyword evidence="12" id="KW-1185">Reference proteome</keyword>